<name>A0A1R1MNF6_9BACT</name>
<comment type="caution">
    <text evidence="7">The sequence shown here is derived from an EMBL/GenBank/DDBJ whole genome shotgun (WGS) entry which is preliminary data.</text>
</comment>
<keyword evidence="3 6" id="KW-0812">Transmembrane</keyword>
<evidence type="ECO:0000256" key="1">
    <source>
        <dbReference type="ARBA" id="ARBA00004651"/>
    </source>
</evidence>
<organism evidence="7 8">
    <name type="scientific">Desulfurobacterium indicum</name>
    <dbReference type="NCBI Taxonomy" id="1914305"/>
    <lineage>
        <taxon>Bacteria</taxon>
        <taxon>Pseudomonadati</taxon>
        <taxon>Aquificota</taxon>
        <taxon>Aquificia</taxon>
        <taxon>Desulfurobacteriales</taxon>
        <taxon>Desulfurobacteriaceae</taxon>
        <taxon>Desulfurobacterium</taxon>
    </lineage>
</organism>
<dbReference type="GO" id="GO:0005886">
    <property type="term" value="C:plasma membrane"/>
    <property type="evidence" value="ECO:0007669"/>
    <property type="project" value="UniProtKB-SubCell"/>
</dbReference>
<protein>
    <recommendedName>
        <fullName evidence="9">Lysine transporter LysE</fullName>
    </recommendedName>
</protein>
<gene>
    <name evidence="7" type="ORF">BLW93_00220</name>
</gene>
<evidence type="ECO:0000313" key="7">
    <source>
        <dbReference type="EMBL" id="OMH41348.1"/>
    </source>
</evidence>
<sequence length="203" mass="22780">MIKIAFTLFIVWTLLLLTPGPDFILVMKNTISGGYKNGFLTILGITSGIVIHTLTAIFGICILSQNPTLFKIVKTVGSLYLIYIGISGFYQMKKQQESLNIEEEKNTPAKKSFREGFFCNILNPKLPLILLGIFTQLIPPQTPTHIKILFGMEIVATSFIMWNIVSLLLGNKYILSKLTKIEKEILFMANLVLILLGGYELTF</sequence>
<evidence type="ECO:0000256" key="3">
    <source>
        <dbReference type="ARBA" id="ARBA00022692"/>
    </source>
</evidence>
<proteinExistence type="predicted"/>
<dbReference type="RefSeq" id="WP_076712097.1">
    <property type="nucleotide sequence ID" value="NZ_MOEN01000001.1"/>
</dbReference>
<dbReference type="STRING" id="1914305.BLW93_00220"/>
<evidence type="ECO:0008006" key="9">
    <source>
        <dbReference type="Google" id="ProtNLM"/>
    </source>
</evidence>
<feature type="transmembrane region" description="Helical" evidence="6">
    <location>
        <begin position="75"/>
        <end position="92"/>
    </location>
</feature>
<feature type="transmembrane region" description="Helical" evidence="6">
    <location>
        <begin position="38"/>
        <end position="63"/>
    </location>
</feature>
<evidence type="ECO:0000256" key="4">
    <source>
        <dbReference type="ARBA" id="ARBA00022989"/>
    </source>
</evidence>
<comment type="subcellular location">
    <subcellularLocation>
        <location evidence="1">Cell membrane</location>
        <topology evidence="1">Multi-pass membrane protein</topology>
    </subcellularLocation>
</comment>
<dbReference type="Pfam" id="PF01810">
    <property type="entry name" value="LysE"/>
    <property type="match status" value="1"/>
</dbReference>
<dbReference type="Proteomes" id="UP000187408">
    <property type="component" value="Unassembled WGS sequence"/>
</dbReference>
<dbReference type="InterPro" id="IPR001123">
    <property type="entry name" value="LeuE-type"/>
</dbReference>
<dbReference type="OrthoDB" id="9784202at2"/>
<keyword evidence="8" id="KW-1185">Reference proteome</keyword>
<dbReference type="PANTHER" id="PTHR30086">
    <property type="entry name" value="ARGININE EXPORTER PROTEIN ARGO"/>
    <property type="match status" value="1"/>
</dbReference>
<evidence type="ECO:0000256" key="6">
    <source>
        <dbReference type="SAM" id="Phobius"/>
    </source>
</evidence>
<accession>A0A1R1MNF6</accession>
<evidence type="ECO:0000313" key="8">
    <source>
        <dbReference type="Proteomes" id="UP000187408"/>
    </source>
</evidence>
<keyword evidence="4 6" id="KW-1133">Transmembrane helix</keyword>
<dbReference type="AlphaFoldDB" id="A0A1R1MNF6"/>
<dbReference type="EMBL" id="MOEN01000001">
    <property type="protein sequence ID" value="OMH41348.1"/>
    <property type="molecule type" value="Genomic_DNA"/>
</dbReference>
<keyword evidence="2" id="KW-1003">Cell membrane</keyword>
<feature type="transmembrane region" description="Helical" evidence="6">
    <location>
        <begin position="148"/>
        <end position="169"/>
    </location>
</feature>
<keyword evidence="5 6" id="KW-0472">Membrane</keyword>
<evidence type="ECO:0000256" key="2">
    <source>
        <dbReference type="ARBA" id="ARBA00022475"/>
    </source>
</evidence>
<reference evidence="7 8" key="1">
    <citation type="submission" date="2016-10" db="EMBL/GenBank/DDBJ databases">
        <title>Genome sequence of a sulfur-reducing bacterium Desulfurobacterium indicum K6013.</title>
        <authorList>
            <person name="Cao J."/>
            <person name="Shao Z."/>
            <person name="Alain K."/>
            <person name="Jebbar M."/>
        </authorList>
    </citation>
    <scope>NUCLEOTIDE SEQUENCE [LARGE SCALE GENOMIC DNA]</scope>
    <source>
        <strain evidence="7 8">K6013</strain>
    </source>
</reference>
<dbReference type="GO" id="GO:0015171">
    <property type="term" value="F:amino acid transmembrane transporter activity"/>
    <property type="evidence" value="ECO:0007669"/>
    <property type="project" value="TreeGrafter"/>
</dbReference>
<dbReference type="PANTHER" id="PTHR30086:SF20">
    <property type="entry name" value="ARGININE EXPORTER PROTEIN ARGO-RELATED"/>
    <property type="match status" value="1"/>
</dbReference>
<evidence type="ECO:0000256" key="5">
    <source>
        <dbReference type="ARBA" id="ARBA00023136"/>
    </source>
</evidence>